<dbReference type="InterPro" id="IPR045851">
    <property type="entry name" value="AMP-bd_C_sf"/>
</dbReference>
<dbReference type="Proteomes" id="UP001140453">
    <property type="component" value="Unassembled WGS sequence"/>
</dbReference>
<dbReference type="InterPro" id="IPR018201">
    <property type="entry name" value="Ketoacyl_synth_AS"/>
</dbReference>
<dbReference type="InterPro" id="IPR013120">
    <property type="entry name" value="FAR_NAD-bd"/>
</dbReference>
<evidence type="ECO:0000256" key="7">
    <source>
        <dbReference type="ARBA" id="ARBA00023002"/>
    </source>
</evidence>
<dbReference type="InterPro" id="IPR013217">
    <property type="entry name" value="Methyltransf_12"/>
</dbReference>
<dbReference type="InterPro" id="IPR020806">
    <property type="entry name" value="PKS_PP-bd"/>
</dbReference>
<feature type="region of interest" description="N-terminal hotdog fold" evidence="10">
    <location>
        <begin position="949"/>
        <end position="1083"/>
    </location>
</feature>
<dbReference type="Gene3D" id="3.30.300.30">
    <property type="match status" value="1"/>
</dbReference>
<dbReference type="InterPro" id="IPR036736">
    <property type="entry name" value="ACP-like_sf"/>
</dbReference>
<dbReference type="Gene3D" id="1.10.1200.10">
    <property type="entry name" value="ACP-like"/>
    <property type="match status" value="1"/>
</dbReference>
<dbReference type="PROSITE" id="PS00012">
    <property type="entry name" value="PHOSPHOPANTETHEINE"/>
    <property type="match status" value="1"/>
</dbReference>
<dbReference type="OrthoDB" id="329835at2759"/>
<dbReference type="InterPro" id="IPR014030">
    <property type="entry name" value="Ketoacyl_synth_N"/>
</dbReference>
<gene>
    <name evidence="15" type="ORF">N0V93_001970</name>
</gene>
<keyword evidence="7" id="KW-0560">Oxidoreductase</keyword>
<evidence type="ECO:0000256" key="8">
    <source>
        <dbReference type="ARBA" id="ARBA00023268"/>
    </source>
</evidence>
<evidence type="ECO:0000256" key="1">
    <source>
        <dbReference type="ARBA" id="ARBA00022450"/>
    </source>
</evidence>
<dbReference type="Pfam" id="PF00668">
    <property type="entry name" value="Condensation"/>
    <property type="match status" value="1"/>
</dbReference>
<reference evidence="15" key="1">
    <citation type="submission" date="2022-10" db="EMBL/GenBank/DDBJ databases">
        <title>Tapping the CABI collections for fungal endophytes: first genome assemblies for Collariella, Neodidymelliopsis, Ascochyta clinopodiicola, Didymella pomorum, Didymosphaeria variabile, Neocosmospora piperis and Neocucurbitaria cava.</title>
        <authorList>
            <person name="Hill R."/>
        </authorList>
    </citation>
    <scope>NUCLEOTIDE SEQUENCE</scope>
    <source>
        <strain evidence="15">IMI 355082</strain>
    </source>
</reference>
<dbReference type="PANTHER" id="PTHR43775">
    <property type="entry name" value="FATTY ACID SYNTHASE"/>
    <property type="match status" value="1"/>
</dbReference>
<dbReference type="Pfam" id="PF14765">
    <property type="entry name" value="PS-DH"/>
    <property type="match status" value="1"/>
</dbReference>
<dbReference type="Pfam" id="PF00501">
    <property type="entry name" value="AMP-binding"/>
    <property type="match status" value="1"/>
</dbReference>
<evidence type="ECO:0000256" key="2">
    <source>
        <dbReference type="ARBA" id="ARBA00022553"/>
    </source>
</evidence>
<keyword evidence="4" id="KW-0489">Methyltransferase</keyword>
<feature type="compositionally biased region" description="Low complexity" evidence="11">
    <location>
        <begin position="2596"/>
        <end position="2611"/>
    </location>
</feature>
<keyword evidence="5" id="KW-0808">Transferase</keyword>
<dbReference type="GO" id="GO:0005886">
    <property type="term" value="C:plasma membrane"/>
    <property type="evidence" value="ECO:0007669"/>
    <property type="project" value="TreeGrafter"/>
</dbReference>
<keyword evidence="2" id="KW-0597">Phosphoprotein</keyword>
<organism evidence="15 16">
    <name type="scientific">Gnomoniopsis smithogilvyi</name>
    <dbReference type="NCBI Taxonomy" id="1191159"/>
    <lineage>
        <taxon>Eukaryota</taxon>
        <taxon>Fungi</taxon>
        <taxon>Dikarya</taxon>
        <taxon>Ascomycota</taxon>
        <taxon>Pezizomycotina</taxon>
        <taxon>Sordariomycetes</taxon>
        <taxon>Sordariomycetidae</taxon>
        <taxon>Diaporthales</taxon>
        <taxon>Gnomoniaceae</taxon>
        <taxon>Gnomoniopsis</taxon>
    </lineage>
</organism>
<dbReference type="InterPro" id="IPR020841">
    <property type="entry name" value="PKS_Beta-ketoAc_synthase_dom"/>
</dbReference>
<dbReference type="InterPro" id="IPR032821">
    <property type="entry name" value="PKS_assoc"/>
</dbReference>
<dbReference type="SMART" id="SM00826">
    <property type="entry name" value="PKS_DH"/>
    <property type="match status" value="1"/>
</dbReference>
<dbReference type="InterPro" id="IPR023213">
    <property type="entry name" value="CAT-like_dom_sf"/>
</dbReference>
<dbReference type="PROSITE" id="PS52019">
    <property type="entry name" value="PKS_MFAS_DH"/>
    <property type="match status" value="1"/>
</dbReference>
<feature type="domain" description="Carrier" evidence="12">
    <location>
        <begin position="3624"/>
        <end position="3701"/>
    </location>
</feature>
<sequence>MPPTHESLPESPRSQHEPIAIVGTGCRFPGEANTPGRLWDLLREPYDLLRKVPEDRFSAEGFFNKNSDYHGNSNVRHSYFLSENVRAFDPQFFGVSPIEAHAMDPQQRILLEVVYEALEAGGHAASSLRGSDTGVYVGVMCADYETMLLRDTDTMPTYQATGTARSILSNRISYFFDWNGPSMTIDTACSSSLVALHQAVQALRSGDCQTAIAAGTNLILGANNYIGESKLKMLSPTGRSRMWDADADGYARGEGVAAVVLKRLSSAIKDGDHIECIVRETGINQDGRTRGITMPSATAQASLIRQVYSRAGLDPLREEGRCQFFECHGTGTPAGDPIEAEAIRNAFFGSESSQLPNQSPLYVGSIKTVVGHTEGTAGLAALIKASLAVQHSTIPPNLLFSKLSPAVAPFYKGVQIPTEPTSWPTIGYGQPRRASVNSFGFGGANAHAIIESYETVTPTTSVEPTKNVAVPFVFSANSARSLKLLLQSFATYVQNDETVQLGDLAWTLFARRSLLPARISISADSRDTLVAKLKQAANSSDKFRVGPTEVSNPRQPRILGVFTGQGAQWSAMGRGLILLSKTAQERLTWLDAQLHILPEEDRPTWSMKQKLLDGDDITKASFAQPICTAIQILLIDLLQSCGRHLDSVVGHSSGEIAAAYAAGYISAQDACRIAYYRGLHAEQASTDGGRSGKMMAVATSPQDARELCELPHFRGRIVVAASNAPNSVTVSGDADAVMEAQVVFFDEGKAAKVLFVDKAYHSHHMSTCASAYEASMRWFQPRFAPSSAATSKWFSTVYNEAVHRIPDKMNLEYWNTNMVQEVMFSSAIEKACTDSGPFDAAVEIGPHPALRGPVLETLAGLSSSSVLPYTGLLQRGRNDMEAISDALGFLWTLFGSSGVSLKPYLDLLSGPRDYRLLTNLPKYTWDNAHDYWHESRTHRGFRTRKDPTHPLLGNLQPDGTLGSQYRWRNLLSVKEVPWLDGHKLQGQTVFPAAGYCSMAFQASKVLLDGRSASALALEDVTIHSALVFQDDNTAVETLFTLDIREETEKQVRAKFVLFATSGADLDSLTIKASGYLIADLGSHRSDILPARADSSERSMISVNTDRFYSSLTDLGYGYTGLFRALDHLSRKAGQASGTLYNKLDPNSESDQFLIHPATLDTAIQAVILAYCYPMDGRLFAIHVPTHIRSIRINPHLCSEYLANSSELVFDSAHSGENSNVLSGDVDLFSTNGNCIVQLEEVRCILFAQATAADDAKIFSKTVWKPAEPDCFSVCWDGRAGIDDYELATDLERVCLYYLNLWESQVPHDHASRTSGPLKGLFRFSSHTRTQVANGKHKHGKQAWMNDTADVIEAIKQRHSESLDMRMVDAVGRNIPDVVMGKTTILEHLLKDNLLTEYYRGGLGHPSYTSYLARTMAQISHRYPNMNVVEIGAGTGHATKRIFAEIGSDGFGSYTYTDLSSGFFEKAQDTFPECADKMVFRVLDIEKDVATQGFELHSFDVVVASLVLHATSSLDSTLRNVRRLLKPGGYLIMLEQTNNEPMRYSFMFGSLPGWWVGEPDGRLLSPCVGPVEWDTLLRRTGFSGVDSITDDVDRLPYPASVMVAQAVSQRTSLLREPLVELGKLDQESIGDELFIIGGSTLKTARLVQRARSLLSTSYTSITCYNSFADMAVKDITPTTSVLNVSDLDCPVFENLTEKSFSGMKAAFQTAKMIVWFTADCRTSSPYANMSIGFGRSMLLEIPGLQLQFIDMENREVNAELISNALLRFSLVSTWDMKGQLGHDMLCSVEMELACTQDGFKVPRLRTDLIKNNRYNSSRRHMTEKTSLLEYNVCVVGQDNASGYVEDDITTDLETGTALHSERDVSISSLRARTFDTGTTVSSNFSESAMPSHSLSTAPEKGAGLSLIRVQYSSIAPVSLGRASAMYVVLGTEDNSERLVASLSETRSSCILSAGVHGVKLPEAGQDGPRYSLGKDSLAHTLATICDNLICLRLLSILNAGQVLLVHEPPPRLATTLAKRAAEIGAMVIFTTVLRMPGWGSAEAVDRLWTSLPCKATQRHILRSLPQDIAIFVDLATNAEACEVGQSIAKCLSHQQTRCLSENVFSKSASLFSADSEVGLHGLLQEAMEATLKDLQAAEASHHDHNTDLIRLVRLAEFAQWNKKMALESVLDWTTGSGPDSHILATLIKPVDSKPLFRANRTYWLVGLTGDLGLSLAEWMIQHGAKHIILSSRNPRKDNAWLKKMQGFGGSVHMWSNDVTDIQDVRRCYEEMSRTLPPLGGVAQGAMVLQDMAIREMDLETMLKVLRPKVQGSNNLVEVIGQQKLDFFVFLSSMASVVGNMGQSNYTAANMFMATLAEQRRARGLCASTINIGVIIGLGYVTREADEASQDNMYTSGYQFMSEQTFHQMFAEAVLAGQESSDMACEISTGLRHVKATDERQPIWANNSRFSHHIIHTAAGGSRDDSHGRTVPLKVQLETAASQEEVFQIVLDAFLAKLQVLLKVDPHEYGTQASVLALRTDSLGIDSLVAVEIRTWFLKTLQVNMPVLKILGGASLEDLLVFAVPQIPTELTPMIKSGTKPTQQSLEDIKPQQDVSVLSSGPLSLSSSATTGSPPSPANTDTPAERSGPGTVSTSLQGDEDIGAIAKEERSGSLSYSQSMFWFVNHFVSDRCTLNHTGSFRIRGKIRTADLQRAVIRVGMHHESLRTCFNAMDGAQPIQTVMSSTSLQLAVERITTEQEVSTKFEELSQHIYDIGQGELLRVILLTLAVDEHYLLIGCHHINMDGYSHQVFMRDLEKAYNDEQMDETLQYLDYAIRQNEESMNGMWVKDLEHWRHTLHDLPPAIPVLNLPDAKSRGALTAYQFHRVRIDLGVDLSIDINRQARHLHATPFHFYLAALRSLLIRYGVIDDFCMGLGDANRSQEDTLHSIGPYLNLLPLRCSALGDTTQFSEVLSDTRKRVLECLSHSKVPLGAILDDLQLSRSQYYSPLFQTFIDYRETSGDMSHFAGMDMEMLKFETGRTGYDVNVDIINTTSGCVIELMVQSSLYSQNDCEILAGSYRKILEAFSSDPSQSIHEPSIFEEMQIHEALALSRGVSCASQWPETLIHRVVEVAGRSSDEPSISDGTGASLTYSQLLDRVECIADNLLASGLGDGSIVGIFHERTVDWICAMLAIMYAGATYLPLDPNMPNERLLSMIQNCRPASIVTDHKILDRIATLELIPARIIDMSTISRKSSGRPPIKAHEDAAGVIFYTSGSTGTPKGIAISHRSLKNEVEFSASTYGIGVERVLQQSAFSFDMSLTQIFGALAFGGYLYICPSAAYADPVSLSSLIVNERITMTGGTPSEYLSWINSSSALGNSSWRIAISGGEPVSKSLLRAFKSLDKTDLLLYNAYGPTEVTCSSNRKQIQYADEEREVGMTAGKPAPNARVYIVDAHLHPLPVGFSGEIVVGGAGVAMGYMHNADETAKSFVPDPFADLEEVARGWVSVHKTGDRGRLTKDGELFVEGRINGDTQIKLRGLRIDLREVENAIKQVVGDALIDVIAWTRHELADSVVAHAVFSPNASSTSEALGQYIAMLPLPRYMKPAVIIPVSDLPRGATGKIDRKAVSQLPIPMTTSTAAAVGTMDPDTEEMHSVWAQTVPGKVLSAHLVTPDTDFFHVGGNSVLLVELQQRIQAHYGVHLPLVQLFDSSTLGRMTALVQATPRSAVSELDWDLETEPLPMLMPCQPPHPIRDLVRSPPRVIVLTGATGYLGRHLLNQLVTNHDVEIIHCLAVRNPQRILPLHEKVQVHAGDLGAPRLGLSEESAASIFAVADVVIHNGADVSHLKHYRTLRAANVASTRELVRMCIARSRRPTMHYISTAGVAAYTGLDEFAEVSVASHQPPKDGADGYTASKWASEILLEKASGRSGLDVAIHRPSNIARQDVPEMDLLQNMLKYSQETSSVPFSSSLQGFLNIVGVEECARGILEMALLQPSPSPSPSGGTVRYFHSIGDFNLRLDNLKEHVASLGTVPRNGDIVSLSLSKWADNAEVAGMHPAVAAFFRHTEEQGTIRYPLLIRGPRT</sequence>
<evidence type="ECO:0000256" key="9">
    <source>
        <dbReference type="ARBA" id="ARBA00029443"/>
    </source>
</evidence>
<dbReference type="Gene3D" id="3.40.50.12780">
    <property type="entry name" value="N-terminal domain of ligase-like"/>
    <property type="match status" value="1"/>
</dbReference>
<dbReference type="CDD" id="cd05930">
    <property type="entry name" value="A_NRPS"/>
    <property type="match status" value="1"/>
</dbReference>
<dbReference type="SMART" id="SM00827">
    <property type="entry name" value="PKS_AT"/>
    <property type="match status" value="1"/>
</dbReference>
<dbReference type="Gene3D" id="3.40.366.10">
    <property type="entry name" value="Malonyl-Coenzyme A Acyl Carrier Protein, domain 2"/>
    <property type="match status" value="1"/>
</dbReference>
<evidence type="ECO:0000256" key="3">
    <source>
        <dbReference type="ARBA" id="ARBA00022598"/>
    </source>
</evidence>
<keyword evidence="3" id="KW-0436">Ligase</keyword>
<dbReference type="SUPFAM" id="SSF52777">
    <property type="entry name" value="CoA-dependent acyltransferases"/>
    <property type="match status" value="2"/>
</dbReference>
<dbReference type="SMART" id="SM00822">
    <property type="entry name" value="PKS_KR"/>
    <property type="match status" value="1"/>
</dbReference>
<dbReference type="InterPro" id="IPR042104">
    <property type="entry name" value="PKS_dehydratase_sf"/>
</dbReference>
<dbReference type="SUPFAM" id="SSF53335">
    <property type="entry name" value="S-adenosyl-L-methionine-dependent methyltransferases"/>
    <property type="match status" value="1"/>
</dbReference>
<accession>A0A9W8Z4V4</accession>
<evidence type="ECO:0000256" key="10">
    <source>
        <dbReference type="PROSITE-ProRule" id="PRU01363"/>
    </source>
</evidence>
<dbReference type="Pfam" id="PF00698">
    <property type="entry name" value="Acyl_transf_1"/>
    <property type="match status" value="1"/>
</dbReference>
<dbReference type="InterPro" id="IPR049551">
    <property type="entry name" value="PKS_DH_C"/>
</dbReference>
<keyword evidence="1" id="KW-0596">Phosphopantetheine</keyword>
<protein>
    <recommendedName>
        <fullName evidence="17">Polyketide synthase</fullName>
    </recommendedName>
</protein>
<name>A0A9W8Z4V4_9PEZI</name>
<dbReference type="GO" id="GO:0008168">
    <property type="term" value="F:methyltransferase activity"/>
    <property type="evidence" value="ECO:0007669"/>
    <property type="project" value="UniProtKB-KW"/>
</dbReference>
<feature type="domain" description="Ketosynthase family 3 (KS3)" evidence="13">
    <location>
        <begin position="16"/>
        <end position="452"/>
    </location>
</feature>
<dbReference type="InterPro" id="IPR016039">
    <property type="entry name" value="Thiolase-like"/>
</dbReference>
<comment type="caution">
    <text evidence="15">The sequence shown here is derived from an EMBL/GenBank/DDBJ whole genome shotgun (WGS) entry which is preliminary data.</text>
</comment>
<dbReference type="InterPro" id="IPR042099">
    <property type="entry name" value="ANL_N_sf"/>
</dbReference>
<dbReference type="InterPro" id="IPR000873">
    <property type="entry name" value="AMP-dep_synth/lig_dom"/>
</dbReference>
<evidence type="ECO:0008006" key="17">
    <source>
        <dbReference type="Google" id="ProtNLM"/>
    </source>
</evidence>
<dbReference type="InterPro" id="IPR013968">
    <property type="entry name" value="PKS_KR"/>
</dbReference>
<dbReference type="InterPro" id="IPR010071">
    <property type="entry name" value="AA_adenyl_dom"/>
</dbReference>
<feature type="region of interest" description="C-terminal hotdog fold" evidence="10">
    <location>
        <begin position="1099"/>
        <end position="1252"/>
    </location>
</feature>
<keyword evidence="6" id="KW-0677">Repeat</keyword>
<dbReference type="InterPro" id="IPR006162">
    <property type="entry name" value="Ppantetheine_attach_site"/>
</dbReference>
<dbReference type="Gene3D" id="3.30.559.10">
    <property type="entry name" value="Chloramphenicol acetyltransferase-like domain"/>
    <property type="match status" value="1"/>
</dbReference>
<keyword evidence="8" id="KW-0511">Multifunctional enzyme</keyword>
<dbReference type="Gene3D" id="3.40.47.10">
    <property type="match status" value="1"/>
</dbReference>
<dbReference type="Pfam" id="PF08242">
    <property type="entry name" value="Methyltransf_12"/>
    <property type="match status" value="1"/>
</dbReference>
<dbReference type="GO" id="GO:0032259">
    <property type="term" value="P:methylation"/>
    <property type="evidence" value="ECO:0007669"/>
    <property type="project" value="UniProtKB-KW"/>
</dbReference>
<dbReference type="CDD" id="cd00833">
    <property type="entry name" value="PKS"/>
    <property type="match status" value="1"/>
</dbReference>
<dbReference type="Gene3D" id="3.40.50.720">
    <property type="entry name" value="NAD(P)-binding Rossmann-like Domain"/>
    <property type="match status" value="2"/>
</dbReference>
<dbReference type="GO" id="GO:0016874">
    <property type="term" value="F:ligase activity"/>
    <property type="evidence" value="ECO:0007669"/>
    <property type="project" value="UniProtKB-KW"/>
</dbReference>
<dbReference type="InterPro" id="IPR016036">
    <property type="entry name" value="Malonyl_transacylase_ACP-bd"/>
</dbReference>
<feature type="domain" description="Carrier" evidence="12">
    <location>
        <begin position="2482"/>
        <end position="2565"/>
    </location>
</feature>
<proteinExistence type="inferred from homology"/>
<dbReference type="SUPFAM" id="SSF51735">
    <property type="entry name" value="NAD(P)-binding Rossmann-fold domains"/>
    <property type="match status" value="2"/>
</dbReference>
<feature type="domain" description="PKS/mFAS DH" evidence="14">
    <location>
        <begin position="949"/>
        <end position="1252"/>
    </location>
</feature>
<dbReference type="SUPFAM" id="SSF56801">
    <property type="entry name" value="Acetyl-CoA synthetase-like"/>
    <property type="match status" value="1"/>
</dbReference>
<dbReference type="CDD" id="cd02440">
    <property type="entry name" value="AdoMet_MTases"/>
    <property type="match status" value="1"/>
</dbReference>
<dbReference type="InterPro" id="IPR057326">
    <property type="entry name" value="KR_dom"/>
</dbReference>
<evidence type="ECO:0000259" key="12">
    <source>
        <dbReference type="PROSITE" id="PS50075"/>
    </source>
</evidence>
<dbReference type="InterPro" id="IPR009081">
    <property type="entry name" value="PP-bd_ACP"/>
</dbReference>
<evidence type="ECO:0000313" key="15">
    <source>
        <dbReference type="EMBL" id="KAJ4397735.1"/>
    </source>
</evidence>
<dbReference type="InterPro" id="IPR029063">
    <property type="entry name" value="SAM-dependent_MTases_sf"/>
</dbReference>
<dbReference type="Pfam" id="PF16197">
    <property type="entry name" value="KAsynt_C_assoc"/>
    <property type="match status" value="1"/>
</dbReference>
<feature type="active site" description="Proton donor; for dehydratase activity" evidence="10">
    <location>
        <position position="1160"/>
    </location>
</feature>
<dbReference type="SUPFAM" id="SSF53901">
    <property type="entry name" value="Thiolase-like"/>
    <property type="match status" value="1"/>
</dbReference>
<dbReference type="PROSITE" id="PS52004">
    <property type="entry name" value="KS3_2"/>
    <property type="match status" value="1"/>
</dbReference>
<dbReference type="InterPro" id="IPR001227">
    <property type="entry name" value="Ac_transferase_dom_sf"/>
</dbReference>
<dbReference type="GO" id="GO:0004312">
    <property type="term" value="F:fatty acid synthase activity"/>
    <property type="evidence" value="ECO:0007669"/>
    <property type="project" value="TreeGrafter"/>
</dbReference>
<dbReference type="GO" id="GO:0006633">
    <property type="term" value="P:fatty acid biosynthetic process"/>
    <property type="evidence" value="ECO:0007669"/>
    <property type="project" value="InterPro"/>
</dbReference>
<dbReference type="GO" id="GO:0016491">
    <property type="term" value="F:oxidoreductase activity"/>
    <property type="evidence" value="ECO:0007669"/>
    <property type="project" value="UniProtKB-KW"/>
</dbReference>
<dbReference type="GO" id="GO:0031177">
    <property type="term" value="F:phosphopantetheine binding"/>
    <property type="evidence" value="ECO:0007669"/>
    <property type="project" value="InterPro"/>
</dbReference>
<dbReference type="Pfam" id="PF21089">
    <property type="entry name" value="PKS_DH_N"/>
    <property type="match status" value="1"/>
</dbReference>
<dbReference type="Pfam" id="PF00109">
    <property type="entry name" value="ketoacyl-synt"/>
    <property type="match status" value="1"/>
</dbReference>
<feature type="active site" description="Proton acceptor; for dehydratase activity" evidence="10">
    <location>
        <position position="982"/>
    </location>
</feature>
<dbReference type="NCBIfam" id="TIGR01733">
    <property type="entry name" value="AA-adenyl-dom"/>
    <property type="match status" value="1"/>
</dbReference>
<dbReference type="InterPro" id="IPR020845">
    <property type="entry name" value="AMP-binding_CS"/>
</dbReference>
<dbReference type="GO" id="GO:0009403">
    <property type="term" value="P:toxin biosynthetic process"/>
    <property type="evidence" value="ECO:0007669"/>
    <property type="project" value="UniProtKB-ARBA"/>
</dbReference>
<dbReference type="SUPFAM" id="SSF55048">
    <property type="entry name" value="Probable ACP-binding domain of malonyl-CoA ACP transacylase"/>
    <property type="match status" value="1"/>
</dbReference>
<dbReference type="Gene3D" id="3.30.559.30">
    <property type="entry name" value="Nonribosomal peptide synthetase, condensation domain"/>
    <property type="match status" value="1"/>
</dbReference>
<evidence type="ECO:0000256" key="11">
    <source>
        <dbReference type="SAM" id="MobiDB-lite"/>
    </source>
</evidence>
<dbReference type="FunFam" id="3.40.47.10:FF:000019">
    <property type="entry name" value="Polyketide synthase type I"/>
    <property type="match status" value="1"/>
</dbReference>
<dbReference type="SMART" id="SM00825">
    <property type="entry name" value="PKS_KS"/>
    <property type="match status" value="1"/>
</dbReference>
<evidence type="ECO:0000259" key="14">
    <source>
        <dbReference type="PROSITE" id="PS52019"/>
    </source>
</evidence>
<dbReference type="Pfam" id="PF00550">
    <property type="entry name" value="PP-binding"/>
    <property type="match status" value="1"/>
</dbReference>
<feature type="region of interest" description="Disordered" evidence="11">
    <location>
        <begin position="2596"/>
        <end position="2637"/>
    </location>
</feature>
<dbReference type="SUPFAM" id="SSF47336">
    <property type="entry name" value="ACP-like"/>
    <property type="match status" value="1"/>
</dbReference>
<dbReference type="Gene3D" id="3.40.50.150">
    <property type="entry name" value="Vaccinia Virus protein VP39"/>
    <property type="match status" value="1"/>
</dbReference>
<dbReference type="Gene3D" id="3.10.129.110">
    <property type="entry name" value="Polyketide synthase dehydratase"/>
    <property type="match status" value="1"/>
</dbReference>
<evidence type="ECO:0000256" key="4">
    <source>
        <dbReference type="ARBA" id="ARBA00022603"/>
    </source>
</evidence>
<dbReference type="InterPro" id="IPR016035">
    <property type="entry name" value="Acyl_Trfase/lysoPLipase"/>
</dbReference>
<dbReference type="InterPro" id="IPR020807">
    <property type="entry name" value="PKS_DH"/>
</dbReference>
<comment type="similarity">
    <text evidence="9">In the C-terminal section; belongs to the NRP synthetase family.</text>
</comment>
<dbReference type="PROSITE" id="PS50075">
    <property type="entry name" value="CARRIER"/>
    <property type="match status" value="2"/>
</dbReference>
<dbReference type="Pfam" id="PF02801">
    <property type="entry name" value="Ketoacyl-synt_C"/>
    <property type="match status" value="1"/>
</dbReference>
<dbReference type="CDD" id="cd19532">
    <property type="entry name" value="C_PKS-NRPS"/>
    <property type="match status" value="1"/>
</dbReference>
<dbReference type="PANTHER" id="PTHR43775:SF20">
    <property type="entry name" value="HYBRID PKS-NRPS SYNTHETASE APDA"/>
    <property type="match status" value="1"/>
</dbReference>
<evidence type="ECO:0000313" key="16">
    <source>
        <dbReference type="Proteomes" id="UP001140453"/>
    </source>
</evidence>
<dbReference type="SMART" id="SM00823">
    <property type="entry name" value="PKS_PP"/>
    <property type="match status" value="2"/>
</dbReference>
<dbReference type="InterPro" id="IPR014043">
    <property type="entry name" value="Acyl_transferase_dom"/>
</dbReference>
<dbReference type="InterPro" id="IPR049900">
    <property type="entry name" value="PKS_mFAS_DH"/>
</dbReference>
<dbReference type="PROSITE" id="PS00606">
    <property type="entry name" value="KS3_1"/>
    <property type="match status" value="1"/>
</dbReference>
<evidence type="ECO:0000256" key="5">
    <source>
        <dbReference type="ARBA" id="ARBA00022679"/>
    </source>
</evidence>
<dbReference type="PROSITE" id="PS00455">
    <property type="entry name" value="AMP_BINDING"/>
    <property type="match status" value="1"/>
</dbReference>
<dbReference type="InterPro" id="IPR001242">
    <property type="entry name" value="Condensation_dom"/>
</dbReference>
<dbReference type="InterPro" id="IPR050091">
    <property type="entry name" value="PKS_NRPS_Biosynth_Enz"/>
</dbReference>
<keyword evidence="16" id="KW-1185">Reference proteome</keyword>
<dbReference type="SUPFAM" id="SSF52151">
    <property type="entry name" value="FabD/lysophospholipase-like"/>
    <property type="match status" value="1"/>
</dbReference>
<dbReference type="Pfam" id="PF08659">
    <property type="entry name" value="KR"/>
    <property type="match status" value="1"/>
</dbReference>
<dbReference type="GO" id="GO:0004315">
    <property type="term" value="F:3-oxoacyl-[acyl-carrier-protein] synthase activity"/>
    <property type="evidence" value="ECO:0007669"/>
    <property type="project" value="InterPro"/>
</dbReference>
<evidence type="ECO:0000256" key="6">
    <source>
        <dbReference type="ARBA" id="ARBA00022737"/>
    </source>
</evidence>
<dbReference type="GO" id="GO:0005737">
    <property type="term" value="C:cytoplasm"/>
    <property type="evidence" value="ECO:0007669"/>
    <property type="project" value="TreeGrafter"/>
</dbReference>
<dbReference type="Pfam" id="PF07993">
    <property type="entry name" value="NAD_binding_4"/>
    <property type="match status" value="1"/>
</dbReference>
<evidence type="ECO:0000259" key="13">
    <source>
        <dbReference type="PROSITE" id="PS52004"/>
    </source>
</evidence>
<dbReference type="InterPro" id="IPR049552">
    <property type="entry name" value="PKS_DH_N"/>
</dbReference>
<dbReference type="InterPro" id="IPR036291">
    <property type="entry name" value="NAD(P)-bd_dom_sf"/>
</dbReference>
<dbReference type="InterPro" id="IPR014031">
    <property type="entry name" value="Ketoacyl_synth_C"/>
</dbReference>
<dbReference type="EMBL" id="JAPEVB010000001">
    <property type="protein sequence ID" value="KAJ4397735.1"/>
    <property type="molecule type" value="Genomic_DNA"/>
</dbReference>